<gene>
    <name evidence="2" type="ORF">A9Q84_06820</name>
</gene>
<dbReference type="Proteomes" id="UP000196531">
    <property type="component" value="Unassembled WGS sequence"/>
</dbReference>
<dbReference type="SUPFAM" id="SSF69593">
    <property type="entry name" value="Glycerol-3-phosphate (1)-acyltransferase"/>
    <property type="match status" value="1"/>
</dbReference>
<evidence type="ECO:0000313" key="3">
    <source>
        <dbReference type="Proteomes" id="UP000196531"/>
    </source>
</evidence>
<dbReference type="CDD" id="cd07989">
    <property type="entry name" value="LPLAT_AGPAT-like"/>
    <property type="match status" value="1"/>
</dbReference>
<proteinExistence type="predicted"/>
<sequence>MHLLFHVKFKYQVDNLKELRKQYKDLLKEAKGPVLVCTNHLTLIDSIIQGVILSSIPNYLLHFRRLPWNLPEKKNFYHKLHWRMVCYLGKCIPVTRKASPKQAKESTDKMLYILNRGDLISIFPEGKRSRTGIVDDEDFSYGTGQLLKSLPNTKVLCIYMRGIKNGGFANFPSKGERFHLSMKMTTPTSELKGLRKVRDLSIQVISEIKKMEEEYFEHEVSSRK</sequence>
<accession>A0A1Y5FFH8</accession>
<evidence type="ECO:0000313" key="2">
    <source>
        <dbReference type="EMBL" id="OUR97903.1"/>
    </source>
</evidence>
<dbReference type="AlphaFoldDB" id="A0A1Y5FFH8"/>
<reference evidence="3" key="1">
    <citation type="journal article" date="2017" name="Proc. Natl. Acad. Sci. U.S.A.">
        <title>Simulation of Deepwater Horizon oil plume reveals substrate specialization within a complex community of hydrocarbon-degraders.</title>
        <authorList>
            <person name="Hu P."/>
            <person name="Dubinsky E.A."/>
            <person name="Probst A.J."/>
            <person name="Wang J."/>
            <person name="Sieber C.M.K."/>
            <person name="Tom L.M."/>
            <person name="Gardinali P."/>
            <person name="Banfield J.F."/>
            <person name="Atlas R.M."/>
            <person name="Andersen G.L."/>
        </authorList>
    </citation>
    <scope>NUCLEOTIDE SEQUENCE [LARGE SCALE GENOMIC DNA]</scope>
</reference>
<comment type="caution">
    <text evidence="2">The sequence shown here is derived from an EMBL/GenBank/DDBJ whole genome shotgun (WGS) entry which is preliminary data.</text>
</comment>
<dbReference type="GO" id="GO:0016746">
    <property type="term" value="F:acyltransferase activity"/>
    <property type="evidence" value="ECO:0007669"/>
    <property type="project" value="InterPro"/>
</dbReference>
<dbReference type="EMBL" id="MAAO01000005">
    <property type="protein sequence ID" value="OUR97903.1"/>
    <property type="molecule type" value="Genomic_DNA"/>
</dbReference>
<name>A0A1Y5FFH8_9BACT</name>
<dbReference type="Pfam" id="PF01553">
    <property type="entry name" value="Acyltransferase"/>
    <property type="match status" value="1"/>
</dbReference>
<protein>
    <recommendedName>
        <fullName evidence="1">Phospholipid/glycerol acyltransferase domain-containing protein</fullName>
    </recommendedName>
</protein>
<organism evidence="2 3">
    <name type="scientific">Halobacteriovorax marinus</name>
    <dbReference type="NCBI Taxonomy" id="97084"/>
    <lineage>
        <taxon>Bacteria</taxon>
        <taxon>Pseudomonadati</taxon>
        <taxon>Bdellovibrionota</taxon>
        <taxon>Bacteriovoracia</taxon>
        <taxon>Bacteriovoracales</taxon>
        <taxon>Halobacteriovoraceae</taxon>
        <taxon>Halobacteriovorax</taxon>
    </lineage>
</organism>
<dbReference type="InterPro" id="IPR002123">
    <property type="entry name" value="Plipid/glycerol_acylTrfase"/>
</dbReference>
<evidence type="ECO:0000259" key="1">
    <source>
        <dbReference type="SMART" id="SM00563"/>
    </source>
</evidence>
<feature type="domain" description="Phospholipid/glycerol acyltransferase" evidence="1">
    <location>
        <begin position="34"/>
        <end position="166"/>
    </location>
</feature>
<dbReference type="SMART" id="SM00563">
    <property type="entry name" value="PlsC"/>
    <property type="match status" value="1"/>
</dbReference>